<keyword evidence="1 6" id="KW-0436">Ligase</keyword>
<dbReference type="EC" id="6.2.1.3" evidence="3"/>
<dbReference type="OMA" id="EISCISH"/>
<dbReference type="InterPro" id="IPR000873">
    <property type="entry name" value="AMP-dep_synth/lig_dom"/>
</dbReference>
<evidence type="ECO:0000313" key="7">
    <source>
        <dbReference type="Proteomes" id="UP000054359"/>
    </source>
</evidence>
<dbReference type="PANTHER" id="PTHR43272:SF107">
    <property type="entry name" value="LONG-CHAIN-FATTY-ACID--COA LIGASE 5"/>
    <property type="match status" value="1"/>
</dbReference>
<dbReference type="Gene3D" id="3.40.50.12780">
    <property type="entry name" value="N-terminal domain of ligase-like"/>
    <property type="match status" value="1"/>
</dbReference>
<evidence type="ECO:0000256" key="3">
    <source>
        <dbReference type="ARBA" id="ARBA00026121"/>
    </source>
</evidence>
<keyword evidence="4" id="KW-0472">Membrane</keyword>
<evidence type="ECO:0000313" key="6">
    <source>
        <dbReference type="EMBL" id="KFM70447.1"/>
    </source>
</evidence>
<dbReference type="InterPro" id="IPR020845">
    <property type="entry name" value="AMP-binding_CS"/>
</dbReference>
<keyword evidence="2" id="KW-0443">Lipid metabolism</keyword>
<evidence type="ECO:0000259" key="5">
    <source>
        <dbReference type="Pfam" id="PF00501"/>
    </source>
</evidence>
<dbReference type="GO" id="GO:0016020">
    <property type="term" value="C:membrane"/>
    <property type="evidence" value="ECO:0007669"/>
    <property type="project" value="TreeGrafter"/>
</dbReference>
<accession>A0A087TZA8</accession>
<evidence type="ECO:0000256" key="4">
    <source>
        <dbReference type="SAM" id="Phobius"/>
    </source>
</evidence>
<feature type="transmembrane region" description="Helical" evidence="4">
    <location>
        <begin position="7"/>
        <end position="29"/>
    </location>
</feature>
<dbReference type="EMBL" id="KK117426">
    <property type="protein sequence ID" value="KFM70447.1"/>
    <property type="molecule type" value="Genomic_DNA"/>
</dbReference>
<organism evidence="6 7">
    <name type="scientific">Stegodyphus mimosarum</name>
    <name type="common">African social velvet spider</name>
    <dbReference type="NCBI Taxonomy" id="407821"/>
    <lineage>
        <taxon>Eukaryota</taxon>
        <taxon>Metazoa</taxon>
        <taxon>Ecdysozoa</taxon>
        <taxon>Arthropoda</taxon>
        <taxon>Chelicerata</taxon>
        <taxon>Arachnida</taxon>
        <taxon>Araneae</taxon>
        <taxon>Araneomorphae</taxon>
        <taxon>Entelegynae</taxon>
        <taxon>Eresoidea</taxon>
        <taxon>Eresidae</taxon>
        <taxon>Stegodyphus</taxon>
    </lineage>
</organism>
<dbReference type="GO" id="GO:0004467">
    <property type="term" value="F:long-chain fatty acid-CoA ligase activity"/>
    <property type="evidence" value="ECO:0007669"/>
    <property type="project" value="UniProtKB-EC"/>
</dbReference>
<gene>
    <name evidence="6" type="ORF">X975_02682</name>
</gene>
<dbReference type="GO" id="GO:0005783">
    <property type="term" value="C:endoplasmic reticulum"/>
    <property type="evidence" value="ECO:0007669"/>
    <property type="project" value="TreeGrafter"/>
</dbReference>
<feature type="non-terminal residue" evidence="6">
    <location>
        <position position="387"/>
    </location>
</feature>
<dbReference type="OrthoDB" id="1700726at2759"/>
<keyword evidence="4" id="KW-1133">Transmembrane helix</keyword>
<reference evidence="6 7" key="1">
    <citation type="submission" date="2013-11" db="EMBL/GenBank/DDBJ databases">
        <title>Genome sequencing of Stegodyphus mimosarum.</title>
        <authorList>
            <person name="Bechsgaard J."/>
        </authorList>
    </citation>
    <scope>NUCLEOTIDE SEQUENCE [LARGE SCALE GENOMIC DNA]</scope>
</reference>
<dbReference type="STRING" id="407821.A0A087TZA8"/>
<dbReference type="PANTHER" id="PTHR43272">
    <property type="entry name" value="LONG-CHAIN-FATTY-ACID--COA LIGASE"/>
    <property type="match status" value="1"/>
</dbReference>
<dbReference type="Proteomes" id="UP000054359">
    <property type="component" value="Unassembled WGS sequence"/>
</dbReference>
<keyword evidence="7" id="KW-1185">Reference proteome</keyword>
<feature type="domain" description="AMP-dependent synthetase/ligase" evidence="5">
    <location>
        <begin position="102"/>
        <end position="361"/>
    </location>
</feature>
<keyword evidence="4" id="KW-0812">Transmembrane</keyword>
<evidence type="ECO:0000256" key="2">
    <source>
        <dbReference type="ARBA" id="ARBA00022832"/>
    </source>
</evidence>
<protein>
    <recommendedName>
        <fullName evidence="3">long-chain-fatty-acid--CoA ligase</fullName>
        <ecNumber evidence="3">6.2.1.3</ecNumber>
    </recommendedName>
</protein>
<keyword evidence="2" id="KW-0276">Fatty acid metabolism</keyword>
<name>A0A087TZA8_STEMI</name>
<evidence type="ECO:0000256" key="1">
    <source>
        <dbReference type="ARBA" id="ARBA00022598"/>
    </source>
</evidence>
<sequence>MEDYLQYIGSVMGAAALSGATAVATSLYMSTLPPPLTPTVDINKQSKELPGPDGARSSRYYPDGKFLEYCFDDARTMYQLMHRGARVSGNGPCLGWRPSSDAEYEFLTYNQVLERIKNFSSGLVHYGTKSGQETFIGIYSQNSVEWVITEHSSYRLSAVIVPLYDTLGPHACSFIINQADIKTVICDNESKVKSILNEISNTPKLKQIIVVNNISDTLRVRAQTLGVQLLFFKDVEEAGKLHPCEAVPPTPPDVATVCYTSGTTGDPKGVLLTHGNIISCSSAVVLQMGVNGPKSSDCMISYLPLAHMLERVVEVTVYMTGGSVGFSQGNIKLLTDDIKTLRPTFIPAVPRLLNRIYDQIQNSVNGSRLKKWIMDMALSSKQSELER</sequence>
<dbReference type="SUPFAM" id="SSF56801">
    <property type="entry name" value="Acetyl-CoA synthetase-like"/>
    <property type="match status" value="1"/>
</dbReference>
<dbReference type="InterPro" id="IPR042099">
    <property type="entry name" value="ANL_N_sf"/>
</dbReference>
<proteinExistence type="predicted"/>
<dbReference type="AlphaFoldDB" id="A0A087TZA8"/>
<dbReference type="PROSITE" id="PS00455">
    <property type="entry name" value="AMP_BINDING"/>
    <property type="match status" value="1"/>
</dbReference>
<dbReference type="Pfam" id="PF00501">
    <property type="entry name" value="AMP-binding"/>
    <property type="match status" value="1"/>
</dbReference>